<reference evidence="1" key="1">
    <citation type="submission" date="2023-02" db="EMBL/GenBank/DDBJ databases">
        <title>Pathogen: clinical or host-associated sample.</title>
        <authorList>
            <person name="Hergert J."/>
            <person name="Casey R."/>
            <person name="Wagner J."/>
            <person name="Young E.L."/>
            <person name="Oakeson K.F."/>
        </authorList>
    </citation>
    <scope>NUCLEOTIDE SEQUENCE</scope>
    <source>
        <strain evidence="1">2022CK-00830</strain>
    </source>
</reference>
<dbReference type="EMBL" id="CP118101">
    <property type="protein sequence ID" value="WDH81885.1"/>
    <property type="molecule type" value="Genomic_DNA"/>
</dbReference>
<name>A0AAX3MZN0_9BACL</name>
<dbReference type="GO" id="GO:0004519">
    <property type="term" value="F:endonuclease activity"/>
    <property type="evidence" value="ECO:0007669"/>
    <property type="project" value="UniProtKB-KW"/>
</dbReference>
<dbReference type="Proteomes" id="UP001220962">
    <property type="component" value="Chromosome"/>
</dbReference>
<protein>
    <submittedName>
        <fullName evidence="1">Restriction endonuclease subunit S</fullName>
    </submittedName>
</protein>
<dbReference type="Pfam" id="PF26595">
    <property type="entry name" value="A_ENA"/>
    <property type="match status" value="1"/>
</dbReference>
<keyword evidence="1" id="KW-0255">Endonuclease</keyword>
<organism evidence="1 2">
    <name type="scientific">Paenibacillus urinalis</name>
    <dbReference type="NCBI Taxonomy" id="521520"/>
    <lineage>
        <taxon>Bacteria</taxon>
        <taxon>Bacillati</taxon>
        <taxon>Bacillota</taxon>
        <taxon>Bacilli</taxon>
        <taxon>Bacillales</taxon>
        <taxon>Paenibacillaceae</taxon>
        <taxon>Paenibacillus</taxon>
    </lineage>
</organism>
<dbReference type="InterPro" id="IPR058705">
    <property type="entry name" value="A_ENA"/>
</dbReference>
<dbReference type="RefSeq" id="WP_076315072.1">
    <property type="nucleotide sequence ID" value="NZ_CP118101.1"/>
</dbReference>
<evidence type="ECO:0000313" key="1">
    <source>
        <dbReference type="EMBL" id="WDH81885.1"/>
    </source>
</evidence>
<keyword evidence="1" id="KW-0540">Nuclease</keyword>
<accession>A0AAX3MZN0</accession>
<gene>
    <name evidence="1" type="ORF">PUW23_20680</name>
</gene>
<sequence length="107" mass="11922">MSREESMLQIMDAAVKLQHNISLILEAKALEAEKIRNWSVNHLSGAVFESHEDQLNMSLKLQEHLIELLEGVNRMEAGLNSNLKALLSQGEQDGGSFDSMMDLDVGK</sequence>
<keyword evidence="1" id="KW-0378">Hydrolase</keyword>
<dbReference type="AlphaFoldDB" id="A0AAX3MZN0"/>
<evidence type="ECO:0000313" key="2">
    <source>
        <dbReference type="Proteomes" id="UP001220962"/>
    </source>
</evidence>
<proteinExistence type="predicted"/>